<dbReference type="Proteomes" id="UP000027665">
    <property type="component" value="Unassembled WGS sequence"/>
</dbReference>
<dbReference type="GO" id="GO:0003723">
    <property type="term" value="F:RNA binding"/>
    <property type="evidence" value="ECO:0007669"/>
    <property type="project" value="UniProtKB-KW"/>
</dbReference>
<evidence type="ECO:0000256" key="7">
    <source>
        <dbReference type="ARBA" id="ARBA00029615"/>
    </source>
</evidence>
<organism evidence="10 11">
    <name type="scientific">Synergistes jonesii</name>
    <dbReference type="NCBI Taxonomy" id="2754"/>
    <lineage>
        <taxon>Bacteria</taxon>
        <taxon>Thermotogati</taxon>
        <taxon>Synergistota</taxon>
        <taxon>Synergistia</taxon>
        <taxon>Synergistales</taxon>
        <taxon>Synergistaceae</taxon>
        <taxon>Synergistes</taxon>
    </lineage>
</organism>
<keyword evidence="6" id="KW-0804">Transcription</keyword>
<keyword evidence="5" id="KW-0805">Transcription regulation</keyword>
<evidence type="ECO:0000259" key="9">
    <source>
        <dbReference type="Pfam" id="PF02081"/>
    </source>
</evidence>
<dbReference type="RefSeq" id="WP_037978319.1">
    <property type="nucleotide sequence ID" value="NZ_CALIAO010000014.1"/>
</dbReference>
<reference evidence="10 11" key="1">
    <citation type="submission" date="2014-04" db="EMBL/GenBank/DDBJ databases">
        <title>Draft Genome Sequence of Synergistes jonesii.</title>
        <authorList>
            <person name="Coil D.A."/>
            <person name="Eisen J.A."/>
            <person name="Holland-Moritz H.E."/>
        </authorList>
    </citation>
    <scope>NUCLEOTIDE SEQUENCE [LARGE SCALE GENOMIC DNA]</scope>
    <source>
        <strain evidence="10 11">78-1</strain>
    </source>
</reference>
<dbReference type="GeneID" id="90984575"/>
<dbReference type="OrthoDB" id="2111980at2"/>
<proteinExistence type="inferred from homology"/>
<dbReference type="EMBL" id="JMKI01000053">
    <property type="protein sequence ID" value="KEJ91286.1"/>
    <property type="molecule type" value="Genomic_DNA"/>
</dbReference>
<keyword evidence="11" id="KW-1185">Reference proteome</keyword>
<dbReference type="GO" id="GO:0006355">
    <property type="term" value="P:regulation of DNA-templated transcription"/>
    <property type="evidence" value="ECO:0007669"/>
    <property type="project" value="InterPro"/>
</dbReference>
<evidence type="ECO:0000256" key="5">
    <source>
        <dbReference type="ARBA" id="ARBA00023015"/>
    </source>
</evidence>
<dbReference type="eggNOG" id="ENOG5032Z9Y">
    <property type="taxonomic scope" value="Bacteria"/>
</dbReference>
<comment type="subunit">
    <text evidence="2">Oligomer of 11 identical subunits arranged in doughnut-like structure.</text>
</comment>
<dbReference type="Pfam" id="PF02081">
    <property type="entry name" value="TrpBP"/>
    <property type="match status" value="1"/>
</dbReference>
<evidence type="ECO:0000313" key="11">
    <source>
        <dbReference type="Proteomes" id="UP000027665"/>
    </source>
</evidence>
<gene>
    <name evidence="10" type="ORF">EH55_11335</name>
</gene>
<evidence type="ECO:0000256" key="6">
    <source>
        <dbReference type="ARBA" id="ARBA00023163"/>
    </source>
</evidence>
<evidence type="ECO:0000256" key="8">
    <source>
        <dbReference type="ARBA" id="ARBA00033109"/>
    </source>
</evidence>
<name>A0A073IP68_9BACT</name>
<comment type="similarity">
    <text evidence="1">Belongs to the MtrB family.</text>
</comment>
<dbReference type="AlphaFoldDB" id="A0A073IP68"/>
<evidence type="ECO:0000256" key="2">
    <source>
        <dbReference type="ARBA" id="ARBA00011104"/>
    </source>
</evidence>
<comment type="caution">
    <text evidence="10">The sequence shown here is derived from an EMBL/GenBank/DDBJ whole genome shotgun (WGS) entry which is preliminary data.</text>
</comment>
<sequence length="77" mass="8356">MTENTAAAGEYIVVKALENGVTVTGVTRGAENKFLHTEKLEEGEVWLAQFTEHISAMKIRGRAKLLTSHGEIESGKA</sequence>
<evidence type="ECO:0000256" key="1">
    <source>
        <dbReference type="ARBA" id="ARBA00010027"/>
    </source>
</evidence>
<dbReference type="InterPro" id="IPR023558">
    <property type="entry name" value="Trp_RNA-bd_attenuator_dom"/>
</dbReference>
<feature type="domain" description="Tryptophan RNA-binding attenuator protein" evidence="9">
    <location>
        <begin position="9"/>
        <end position="74"/>
    </location>
</feature>
<evidence type="ECO:0000256" key="4">
    <source>
        <dbReference type="ARBA" id="ARBA00022884"/>
    </source>
</evidence>
<dbReference type="Gene3D" id="2.60.40.50">
    <property type="entry name" value="TRAP-like"/>
    <property type="match status" value="1"/>
</dbReference>
<dbReference type="STRING" id="2754.EH55_11335"/>
<dbReference type="InterPro" id="IPR016031">
    <property type="entry name" value="Trp_RNA-bd_attenuator-like_dom"/>
</dbReference>
<protein>
    <recommendedName>
        <fullName evidence="3">Transcription attenuation protein MtrB</fullName>
    </recommendedName>
    <alternativeName>
        <fullName evidence="8">Trp RNA-binding attenuation protein</fullName>
    </alternativeName>
    <alternativeName>
        <fullName evidence="7">Tryptophan RNA-binding attenuator protein</fullName>
    </alternativeName>
</protein>
<evidence type="ECO:0000313" key="10">
    <source>
        <dbReference type="EMBL" id="KEJ91286.1"/>
    </source>
</evidence>
<dbReference type="GO" id="GO:0006353">
    <property type="term" value="P:DNA-templated transcription termination"/>
    <property type="evidence" value="ECO:0007669"/>
    <property type="project" value="InterPro"/>
</dbReference>
<dbReference type="SUPFAM" id="SSF51219">
    <property type="entry name" value="TRAP-like"/>
    <property type="match status" value="1"/>
</dbReference>
<dbReference type="PATRIC" id="fig|2754.20.peg.1920"/>
<accession>A0A073IP68</accession>
<keyword evidence="4" id="KW-0694">RNA-binding</keyword>
<dbReference type="PRINTS" id="PR00687">
    <property type="entry name" value="TRPRNAAP"/>
</dbReference>
<evidence type="ECO:0000256" key="3">
    <source>
        <dbReference type="ARBA" id="ARBA00016308"/>
    </source>
</evidence>
<dbReference type="InterPro" id="IPR000824">
    <property type="entry name" value="MtrB"/>
</dbReference>